<dbReference type="AlphaFoldDB" id="A0A9P5CSA3"/>
<dbReference type="OrthoDB" id="412788at2759"/>
<name>A0A9P5CSA3_CRYP1</name>
<comment type="caution">
    <text evidence="2">The sequence shown here is derived from an EMBL/GenBank/DDBJ whole genome shotgun (WGS) entry which is preliminary data.</text>
</comment>
<gene>
    <name evidence="2" type="ORF">M406DRAFT_355772</name>
</gene>
<dbReference type="Proteomes" id="UP000803844">
    <property type="component" value="Unassembled WGS sequence"/>
</dbReference>
<feature type="domain" description="GST N-terminal" evidence="1">
    <location>
        <begin position="8"/>
        <end position="104"/>
    </location>
</feature>
<accession>A0A9P5CSA3</accession>
<dbReference type="PROSITE" id="PS50404">
    <property type="entry name" value="GST_NTER"/>
    <property type="match status" value="1"/>
</dbReference>
<evidence type="ECO:0000313" key="2">
    <source>
        <dbReference type="EMBL" id="KAF3767945.1"/>
    </source>
</evidence>
<dbReference type="SUPFAM" id="SSF52833">
    <property type="entry name" value="Thioredoxin-like"/>
    <property type="match status" value="1"/>
</dbReference>
<evidence type="ECO:0000313" key="3">
    <source>
        <dbReference type="Proteomes" id="UP000803844"/>
    </source>
</evidence>
<dbReference type="InterPro" id="IPR036249">
    <property type="entry name" value="Thioredoxin-like_sf"/>
</dbReference>
<dbReference type="GeneID" id="63840382"/>
<reference evidence="2" key="1">
    <citation type="journal article" date="2020" name="Phytopathology">
        <title>Genome sequence of the chestnut blight fungus Cryphonectria parasitica EP155: A fundamental resource for an archetypical invasive plant pathogen.</title>
        <authorList>
            <person name="Crouch J.A."/>
            <person name="Dawe A."/>
            <person name="Aerts A."/>
            <person name="Barry K."/>
            <person name="Churchill A.C.L."/>
            <person name="Grimwood J."/>
            <person name="Hillman B."/>
            <person name="Milgroom M.G."/>
            <person name="Pangilinan J."/>
            <person name="Smith M."/>
            <person name="Salamov A."/>
            <person name="Schmutz J."/>
            <person name="Yadav J."/>
            <person name="Grigoriev I.V."/>
            <person name="Nuss D."/>
        </authorList>
    </citation>
    <scope>NUCLEOTIDE SEQUENCE</scope>
    <source>
        <strain evidence="2">EP155</strain>
    </source>
</reference>
<protein>
    <recommendedName>
        <fullName evidence="1">GST N-terminal domain-containing protein</fullName>
    </recommendedName>
</protein>
<dbReference type="CDD" id="cd00570">
    <property type="entry name" value="GST_N_family"/>
    <property type="match status" value="1"/>
</dbReference>
<dbReference type="Pfam" id="PF13417">
    <property type="entry name" value="GST_N_3"/>
    <property type="match status" value="1"/>
</dbReference>
<dbReference type="EMBL" id="MU032346">
    <property type="protein sequence ID" value="KAF3767945.1"/>
    <property type="molecule type" value="Genomic_DNA"/>
</dbReference>
<organism evidence="2 3">
    <name type="scientific">Cryphonectria parasitica (strain ATCC 38755 / EP155)</name>
    <dbReference type="NCBI Taxonomy" id="660469"/>
    <lineage>
        <taxon>Eukaryota</taxon>
        <taxon>Fungi</taxon>
        <taxon>Dikarya</taxon>
        <taxon>Ascomycota</taxon>
        <taxon>Pezizomycotina</taxon>
        <taxon>Sordariomycetes</taxon>
        <taxon>Sordariomycetidae</taxon>
        <taxon>Diaporthales</taxon>
        <taxon>Cryphonectriaceae</taxon>
        <taxon>Cryphonectria-Endothia species complex</taxon>
        <taxon>Cryphonectria</taxon>
    </lineage>
</organism>
<dbReference type="Gene3D" id="3.40.30.10">
    <property type="entry name" value="Glutaredoxin"/>
    <property type="match status" value="1"/>
</dbReference>
<evidence type="ECO:0000259" key="1">
    <source>
        <dbReference type="PROSITE" id="PS50404"/>
    </source>
</evidence>
<dbReference type="RefSeq" id="XP_040778906.1">
    <property type="nucleotide sequence ID" value="XM_040923253.1"/>
</dbReference>
<dbReference type="InterPro" id="IPR004045">
    <property type="entry name" value="Glutathione_S-Trfase_N"/>
</dbReference>
<keyword evidence="3" id="KW-1185">Reference proteome</keyword>
<proteinExistence type="predicted"/>
<sequence>MASTDYSAPFTLYYGYYSVFSTMVRLTFALRGAPRPDRPEMTLHKQPISISPAEPEQLSEEYMTKINPKGQVPVLANEVLLGPKPMPESADIAYYMSEWYPSLLPKEHEATIRELVGEVYKISMPVLTFPLDTKNPAKFMDKVKELLAKPDLSDTHRQALEAKAKFLENAPKIFSQANLDVNIERVKDFSAKILAVREKNGTGDTVDYIFGTTPTILDADVLTFFARMCDAGRKDLIPAPLVKWVEHFREGPVWKEVVPGYTTFPAYA</sequence>